<feature type="transmembrane region" description="Helical" evidence="1">
    <location>
        <begin position="119"/>
        <end position="140"/>
    </location>
</feature>
<feature type="transmembrane region" description="Helical" evidence="1">
    <location>
        <begin position="66"/>
        <end position="84"/>
    </location>
</feature>
<organism evidence="2 3">
    <name type="scientific">Ciceribacter naphthalenivorans</name>
    <dbReference type="NCBI Taxonomy" id="1118451"/>
    <lineage>
        <taxon>Bacteria</taxon>
        <taxon>Pseudomonadati</taxon>
        <taxon>Pseudomonadota</taxon>
        <taxon>Alphaproteobacteria</taxon>
        <taxon>Hyphomicrobiales</taxon>
        <taxon>Rhizobiaceae</taxon>
        <taxon>Ciceribacter</taxon>
    </lineage>
</organism>
<dbReference type="Pfam" id="PF05940">
    <property type="entry name" value="NnrS"/>
    <property type="match status" value="1"/>
</dbReference>
<evidence type="ECO:0000313" key="2">
    <source>
        <dbReference type="EMBL" id="GEO86486.1"/>
    </source>
</evidence>
<feature type="transmembrane region" description="Helical" evidence="1">
    <location>
        <begin position="371"/>
        <end position="392"/>
    </location>
</feature>
<feature type="transmembrane region" description="Helical" evidence="1">
    <location>
        <begin position="26"/>
        <end position="46"/>
    </location>
</feature>
<gene>
    <name evidence="2" type="ORF">RNA01_34180</name>
</gene>
<protein>
    <recommendedName>
        <fullName evidence="4">NnrS family protein</fullName>
    </recommendedName>
</protein>
<dbReference type="EMBL" id="BJZP01000020">
    <property type="protein sequence ID" value="GEO86486.1"/>
    <property type="molecule type" value="Genomic_DNA"/>
</dbReference>
<keyword evidence="1" id="KW-0812">Transmembrane</keyword>
<name>A0A512HM14_9HYPH</name>
<evidence type="ECO:0000256" key="1">
    <source>
        <dbReference type="SAM" id="Phobius"/>
    </source>
</evidence>
<reference evidence="2 3" key="1">
    <citation type="submission" date="2019-07" db="EMBL/GenBank/DDBJ databases">
        <title>Whole genome shotgun sequence of Rhizobium naphthalenivorans NBRC 107585.</title>
        <authorList>
            <person name="Hosoyama A."/>
            <person name="Uohara A."/>
            <person name="Ohji S."/>
            <person name="Ichikawa N."/>
        </authorList>
    </citation>
    <scope>NUCLEOTIDE SEQUENCE [LARGE SCALE GENOMIC DNA]</scope>
    <source>
        <strain evidence="2 3">NBRC 107585</strain>
    </source>
</reference>
<evidence type="ECO:0000313" key="3">
    <source>
        <dbReference type="Proteomes" id="UP000321717"/>
    </source>
</evidence>
<feature type="transmembrane region" description="Helical" evidence="1">
    <location>
        <begin position="280"/>
        <end position="299"/>
    </location>
</feature>
<dbReference type="InterPro" id="IPR010266">
    <property type="entry name" value="NnrS"/>
</dbReference>
<proteinExistence type="predicted"/>
<feature type="transmembrane region" description="Helical" evidence="1">
    <location>
        <begin position="305"/>
        <end position="330"/>
    </location>
</feature>
<feature type="transmembrane region" description="Helical" evidence="1">
    <location>
        <begin position="147"/>
        <end position="169"/>
    </location>
</feature>
<evidence type="ECO:0008006" key="4">
    <source>
        <dbReference type="Google" id="ProtNLM"/>
    </source>
</evidence>
<keyword evidence="1" id="KW-0472">Membrane</keyword>
<keyword evidence="1" id="KW-1133">Transmembrane helix</keyword>
<sequence>MTVTLLETSIDRRGRLDAMTGEGLRLFFPLAALHAALWPLLWAVVWGFDLPFANTTMPAQWHAQEMIIGSFGAALIGFLTSALPEWTDTPRLHGRPLVVLAGLWGVARLAGLAGAEMLILVSALADQAWLIFLIAYALYLSWRRRTAGLIGFILFLSALAVAAGLLRLAMLQGDVDIGETAIRLATFAFLGLLGLALSRITVPVTNLVLDPTEVTSPYRPHPGRLNLAPGLVGLLLVAEIAGLSGPVRGYLMVAAGAAFLDRVAEGFVGRESLRAELATLSLSSGFAGAGLIVGGLSLVGLPLSFIAALHMMSMGGLGLGLLAVLSIAGLLHTGQPLRIPAVAKLGLLLMAVAVILRIAPEFLPDLTLPGGPHAVAALCWAFSLILWLRAYLPLLWSPLTLDTESC</sequence>
<dbReference type="RefSeq" id="WP_235916716.1">
    <property type="nucleotide sequence ID" value="NZ_BJZP01000020.1"/>
</dbReference>
<feature type="transmembrane region" description="Helical" evidence="1">
    <location>
        <begin position="342"/>
        <end position="359"/>
    </location>
</feature>
<dbReference type="AlphaFoldDB" id="A0A512HM14"/>
<feature type="transmembrane region" description="Helical" evidence="1">
    <location>
        <begin position="96"/>
        <end position="113"/>
    </location>
</feature>
<comment type="caution">
    <text evidence="2">The sequence shown here is derived from an EMBL/GenBank/DDBJ whole genome shotgun (WGS) entry which is preliminary data.</text>
</comment>
<feature type="transmembrane region" description="Helical" evidence="1">
    <location>
        <begin position="181"/>
        <end position="202"/>
    </location>
</feature>
<accession>A0A512HM14</accession>
<dbReference type="Proteomes" id="UP000321717">
    <property type="component" value="Unassembled WGS sequence"/>
</dbReference>
<keyword evidence="3" id="KW-1185">Reference proteome</keyword>